<gene>
    <name evidence="2" type="ORF">NE237_015271</name>
</gene>
<dbReference type="PANTHER" id="PTHR47481:SF28">
    <property type="entry name" value="RETROTRANSPOSON COPIA-LIKE N-TERMINAL DOMAIN-CONTAINING PROTEIN"/>
    <property type="match status" value="1"/>
</dbReference>
<protein>
    <submittedName>
        <fullName evidence="2">Uncharacterized protein</fullName>
    </submittedName>
</protein>
<evidence type="ECO:0000313" key="2">
    <source>
        <dbReference type="EMBL" id="KAJ4968570.1"/>
    </source>
</evidence>
<evidence type="ECO:0000313" key="3">
    <source>
        <dbReference type="Proteomes" id="UP001141806"/>
    </source>
</evidence>
<keyword evidence="1" id="KW-1133">Transmembrane helix</keyword>
<accession>A0A9Q0KDQ8</accession>
<dbReference type="OrthoDB" id="1912561at2759"/>
<dbReference type="PANTHER" id="PTHR47481">
    <property type="match status" value="1"/>
</dbReference>
<organism evidence="2 3">
    <name type="scientific">Protea cynaroides</name>
    <dbReference type="NCBI Taxonomy" id="273540"/>
    <lineage>
        <taxon>Eukaryota</taxon>
        <taxon>Viridiplantae</taxon>
        <taxon>Streptophyta</taxon>
        <taxon>Embryophyta</taxon>
        <taxon>Tracheophyta</taxon>
        <taxon>Spermatophyta</taxon>
        <taxon>Magnoliopsida</taxon>
        <taxon>Proteales</taxon>
        <taxon>Proteaceae</taxon>
        <taxon>Protea</taxon>
    </lineage>
</organism>
<sequence>MTEFLQRFKSISDQLVAYNSIVSDDDIIIFVLDGLPSIYRQFYSSIRIRARTSILTLEELHNLLICEEIALQEESSTDHSTALPIVRPPPLAKPHFHHEVDPTQHVVTDPITADLHLWTLYMGFYPRLVLVLPILVLFVRSVSDLVVKHLTTITI</sequence>
<dbReference type="AlphaFoldDB" id="A0A9Q0KDQ8"/>
<proteinExistence type="predicted"/>
<evidence type="ECO:0000256" key="1">
    <source>
        <dbReference type="SAM" id="Phobius"/>
    </source>
</evidence>
<dbReference type="Pfam" id="PF14223">
    <property type="entry name" value="Retrotran_gag_2"/>
    <property type="match status" value="1"/>
</dbReference>
<comment type="caution">
    <text evidence="2">The sequence shown here is derived from an EMBL/GenBank/DDBJ whole genome shotgun (WGS) entry which is preliminary data.</text>
</comment>
<keyword evidence="1" id="KW-0472">Membrane</keyword>
<reference evidence="2" key="1">
    <citation type="journal article" date="2023" name="Plant J.">
        <title>The genome of the king protea, Protea cynaroides.</title>
        <authorList>
            <person name="Chang J."/>
            <person name="Duong T.A."/>
            <person name="Schoeman C."/>
            <person name="Ma X."/>
            <person name="Roodt D."/>
            <person name="Barker N."/>
            <person name="Li Z."/>
            <person name="Van de Peer Y."/>
            <person name="Mizrachi E."/>
        </authorList>
    </citation>
    <scope>NUCLEOTIDE SEQUENCE</scope>
    <source>
        <tissue evidence="2">Young leaves</tissue>
    </source>
</reference>
<dbReference type="Proteomes" id="UP001141806">
    <property type="component" value="Unassembled WGS sequence"/>
</dbReference>
<keyword evidence="3" id="KW-1185">Reference proteome</keyword>
<keyword evidence="1" id="KW-0812">Transmembrane</keyword>
<name>A0A9Q0KDQ8_9MAGN</name>
<feature type="transmembrane region" description="Helical" evidence="1">
    <location>
        <begin position="118"/>
        <end position="139"/>
    </location>
</feature>
<dbReference type="EMBL" id="JAMYWD010000006">
    <property type="protein sequence ID" value="KAJ4968570.1"/>
    <property type="molecule type" value="Genomic_DNA"/>
</dbReference>